<reference evidence="14" key="1">
    <citation type="submission" date="2020-05" db="EMBL/GenBank/DDBJ databases">
        <title>Phylogenomic resolution of chytrid fungi.</title>
        <authorList>
            <person name="Stajich J.E."/>
            <person name="Amses K."/>
            <person name="Simmons R."/>
            <person name="Seto K."/>
            <person name="Myers J."/>
            <person name="Bonds A."/>
            <person name="Quandt C.A."/>
            <person name="Barry K."/>
            <person name="Liu P."/>
            <person name="Grigoriev I."/>
            <person name="Longcore J.E."/>
            <person name="James T.Y."/>
        </authorList>
    </citation>
    <scope>NUCLEOTIDE SEQUENCE</scope>
    <source>
        <strain evidence="14">PLAUS21</strain>
    </source>
</reference>
<feature type="zinc finger region" description="C3H1-type" evidence="10">
    <location>
        <begin position="176"/>
        <end position="203"/>
    </location>
</feature>
<evidence type="ECO:0000313" key="14">
    <source>
        <dbReference type="EMBL" id="KAJ3255981.1"/>
    </source>
</evidence>
<dbReference type="PANTHER" id="PTHR14089:SF2">
    <property type="entry name" value="PRE-MRNA-SPLICING FACTOR CWC2"/>
    <property type="match status" value="1"/>
</dbReference>
<dbReference type="Pfam" id="PF05348">
    <property type="entry name" value="UMP1"/>
    <property type="match status" value="1"/>
</dbReference>
<dbReference type="InterPro" id="IPR012677">
    <property type="entry name" value="Nucleotide-bd_a/b_plait_sf"/>
</dbReference>
<dbReference type="FunFam" id="3.30.70.330:FF:000502">
    <property type="entry name" value="Pre-mRNA-splicing factor cwc2, putative"/>
    <property type="match status" value="1"/>
</dbReference>
<evidence type="ECO:0000256" key="6">
    <source>
        <dbReference type="ARBA" id="ARBA00022884"/>
    </source>
</evidence>
<sequence>MLKIVPEAIPEKVAQVGGSEYGVHDTFRNGFRGITNEITNKHPLETRLAMWQETQQELKYEMLRQTQGIHAPIRLKMEKMLVGNVKRIPVGKTHNLGLDILNGTDDTIDFEDFLGDRPARVQTTYKEASEREIPVVGEYNVWYSKYAGEGSLFGKGVEQSKFRLVVERDAGRTRANSRQLFCIHFARGMCIRGPNCNYLHRIPMKGDREDTCTDVFGREKFRHYRDDMGGVGSFEKRCRTLYVGNIGINEHLQEICTNHFSEFGELEYCNVLQMKGVAFVQYKSILNAEFAMEAMRSQTLESSEIINIRWATEDPNPQVNESLKRKAEEDVIETVKAQLPIVGDQGTILDYQQLHKLKKIEYKKEEKVELYGDDLDAWQQYCQQYYEEYGVYPEGVQPQKEQESASQAYSIPKQPESKKLVEYESSDDE</sequence>
<dbReference type="GO" id="GO:0071007">
    <property type="term" value="C:U2-type catalytic step 2 spliceosome"/>
    <property type="evidence" value="ECO:0007669"/>
    <property type="project" value="TreeGrafter"/>
</dbReference>
<evidence type="ECO:0000256" key="10">
    <source>
        <dbReference type="PROSITE-ProRule" id="PRU00723"/>
    </source>
</evidence>
<dbReference type="Proteomes" id="UP001210925">
    <property type="component" value="Unassembled WGS sequence"/>
</dbReference>
<dbReference type="InterPro" id="IPR000571">
    <property type="entry name" value="Znf_CCCH"/>
</dbReference>
<keyword evidence="2 10" id="KW-0479">Metal-binding</keyword>
<evidence type="ECO:0000256" key="1">
    <source>
        <dbReference type="ARBA" id="ARBA00008024"/>
    </source>
</evidence>
<evidence type="ECO:0000256" key="7">
    <source>
        <dbReference type="ARBA" id="ARBA00023187"/>
    </source>
</evidence>
<proteinExistence type="inferred from homology"/>
<dbReference type="SUPFAM" id="SSF90229">
    <property type="entry name" value="CCCH zinc finger"/>
    <property type="match status" value="1"/>
</dbReference>
<evidence type="ECO:0000256" key="9">
    <source>
        <dbReference type="PROSITE-ProRule" id="PRU00176"/>
    </source>
</evidence>
<evidence type="ECO:0000313" key="15">
    <source>
        <dbReference type="Proteomes" id="UP001210925"/>
    </source>
</evidence>
<evidence type="ECO:0000256" key="5">
    <source>
        <dbReference type="ARBA" id="ARBA00022833"/>
    </source>
</evidence>
<dbReference type="SMART" id="SM00356">
    <property type="entry name" value="ZnF_C3H1"/>
    <property type="match status" value="1"/>
</dbReference>
<keyword evidence="15" id="KW-1185">Reference proteome</keyword>
<dbReference type="SUPFAM" id="SSF54928">
    <property type="entry name" value="RNA-binding domain, RBD"/>
    <property type="match status" value="1"/>
</dbReference>
<dbReference type="InterPro" id="IPR036855">
    <property type="entry name" value="Znf_CCCH_sf"/>
</dbReference>
<feature type="region of interest" description="Disordered" evidence="11">
    <location>
        <begin position="396"/>
        <end position="429"/>
    </location>
</feature>
<protein>
    <submittedName>
        <fullName evidence="14">Pre-mRNA-splicing factor</fullName>
    </submittedName>
</protein>
<accession>A0AAD5UEN4</accession>
<dbReference type="InterPro" id="IPR039171">
    <property type="entry name" value="Cwc2/Slt11"/>
</dbReference>
<evidence type="ECO:0000259" key="12">
    <source>
        <dbReference type="PROSITE" id="PS50102"/>
    </source>
</evidence>
<dbReference type="Gene3D" id="3.30.70.330">
    <property type="match status" value="1"/>
</dbReference>
<dbReference type="InterPro" id="IPR035979">
    <property type="entry name" value="RBD_domain_sf"/>
</dbReference>
<feature type="domain" description="RRM" evidence="12">
    <location>
        <begin position="239"/>
        <end position="313"/>
    </location>
</feature>
<keyword evidence="5 10" id="KW-0862">Zinc</keyword>
<evidence type="ECO:0000256" key="4">
    <source>
        <dbReference type="ARBA" id="ARBA00022771"/>
    </source>
</evidence>
<organism evidence="14 15">
    <name type="scientific">Boothiomyces macroporosus</name>
    <dbReference type="NCBI Taxonomy" id="261099"/>
    <lineage>
        <taxon>Eukaryota</taxon>
        <taxon>Fungi</taxon>
        <taxon>Fungi incertae sedis</taxon>
        <taxon>Chytridiomycota</taxon>
        <taxon>Chytridiomycota incertae sedis</taxon>
        <taxon>Chytridiomycetes</taxon>
        <taxon>Rhizophydiales</taxon>
        <taxon>Terramycetaceae</taxon>
        <taxon>Boothiomyces</taxon>
    </lineage>
</organism>
<evidence type="ECO:0000259" key="13">
    <source>
        <dbReference type="PROSITE" id="PS50103"/>
    </source>
</evidence>
<evidence type="ECO:0000256" key="2">
    <source>
        <dbReference type="ARBA" id="ARBA00022723"/>
    </source>
</evidence>
<name>A0AAD5UEN4_9FUNG</name>
<keyword evidence="6 9" id="KW-0694">RNA-binding</keyword>
<dbReference type="SMART" id="SM00360">
    <property type="entry name" value="RRM"/>
    <property type="match status" value="1"/>
</dbReference>
<dbReference type="GO" id="GO:0008270">
    <property type="term" value="F:zinc ion binding"/>
    <property type="evidence" value="ECO:0007669"/>
    <property type="project" value="UniProtKB-KW"/>
</dbReference>
<keyword evidence="7" id="KW-0508">mRNA splicing</keyword>
<keyword evidence="3" id="KW-0747">Spliceosome</keyword>
<dbReference type="GO" id="GO:0036002">
    <property type="term" value="F:pre-mRNA binding"/>
    <property type="evidence" value="ECO:0007669"/>
    <property type="project" value="TreeGrafter"/>
</dbReference>
<keyword evidence="4 10" id="KW-0863">Zinc-finger</keyword>
<dbReference type="GO" id="GO:0000974">
    <property type="term" value="C:Prp19 complex"/>
    <property type="evidence" value="ECO:0007669"/>
    <property type="project" value="TreeGrafter"/>
</dbReference>
<dbReference type="EMBL" id="JADGKB010000057">
    <property type="protein sequence ID" value="KAJ3255981.1"/>
    <property type="molecule type" value="Genomic_DNA"/>
</dbReference>
<keyword evidence="3" id="KW-0507">mRNA processing</keyword>
<dbReference type="GO" id="GO:0017070">
    <property type="term" value="F:U6 snRNA binding"/>
    <property type="evidence" value="ECO:0007669"/>
    <property type="project" value="TreeGrafter"/>
</dbReference>
<keyword evidence="8" id="KW-0131">Cell cycle</keyword>
<evidence type="ECO:0000256" key="3">
    <source>
        <dbReference type="ARBA" id="ARBA00022728"/>
    </source>
</evidence>
<dbReference type="InterPro" id="IPR000504">
    <property type="entry name" value="RRM_dom"/>
</dbReference>
<comment type="caution">
    <text evidence="14">The sequence shown here is derived from an EMBL/GenBank/DDBJ whole genome shotgun (WGS) entry which is preliminary data.</text>
</comment>
<dbReference type="PROSITE" id="PS50102">
    <property type="entry name" value="RRM"/>
    <property type="match status" value="1"/>
</dbReference>
<dbReference type="GO" id="GO:0008380">
    <property type="term" value="P:RNA splicing"/>
    <property type="evidence" value="ECO:0007669"/>
    <property type="project" value="UniProtKB-KW"/>
</dbReference>
<dbReference type="GO" id="GO:0071006">
    <property type="term" value="C:U2-type catalytic step 1 spliceosome"/>
    <property type="evidence" value="ECO:0007669"/>
    <property type="project" value="TreeGrafter"/>
</dbReference>
<dbReference type="PANTHER" id="PTHR14089">
    <property type="entry name" value="PRE-MRNA-SPLICING FACTOR RBM22"/>
    <property type="match status" value="1"/>
</dbReference>
<dbReference type="AlphaFoldDB" id="A0AAD5UEN4"/>
<feature type="domain" description="C3H1-type" evidence="13">
    <location>
        <begin position="176"/>
        <end position="203"/>
    </location>
</feature>
<comment type="similarity">
    <text evidence="1">Belongs to the RRM CWC2 family.</text>
</comment>
<dbReference type="GO" id="GO:0006397">
    <property type="term" value="P:mRNA processing"/>
    <property type="evidence" value="ECO:0007669"/>
    <property type="project" value="UniProtKB-KW"/>
</dbReference>
<gene>
    <name evidence="14" type="primary">CWC2</name>
    <name evidence="14" type="ORF">HK103_005788</name>
</gene>
<evidence type="ECO:0000256" key="8">
    <source>
        <dbReference type="ARBA" id="ARBA00023306"/>
    </source>
</evidence>
<evidence type="ECO:0000256" key="11">
    <source>
        <dbReference type="SAM" id="MobiDB-lite"/>
    </source>
</evidence>
<dbReference type="Pfam" id="PF00076">
    <property type="entry name" value="RRM_1"/>
    <property type="match status" value="1"/>
</dbReference>
<dbReference type="PROSITE" id="PS50103">
    <property type="entry name" value="ZF_C3H1"/>
    <property type="match status" value="1"/>
</dbReference>